<evidence type="ECO:0000313" key="2">
    <source>
        <dbReference type="Proteomes" id="UP000683925"/>
    </source>
</evidence>
<dbReference type="Proteomes" id="UP000683925">
    <property type="component" value="Unassembled WGS sequence"/>
</dbReference>
<sequence>MWTNINCIINEYQSLWMLRHITFNSIFLCIHKFPSSYTFSHVLSTQVEPLPTVQYGCYLIQVHQYKSQLSTFRYPRNKVYYLHLFCKLFPSLLPHNLYQLYILLHFRSRNLSLEDKLHIIHCAFSFLTSRSSTYFCCTCSHICSTLFMSNILTTSIITGLVFTKLSIPMAWSSSQCFITSILESCSTTTSVICASTSCGNACFQI</sequence>
<proteinExistence type="predicted"/>
<accession>A0A8S1YE52</accession>
<keyword evidence="2" id="KW-1185">Reference proteome</keyword>
<dbReference type="AlphaFoldDB" id="A0A8S1YE52"/>
<gene>
    <name evidence="1" type="ORF">POCTA_138.1.T1500010</name>
</gene>
<name>A0A8S1YE52_PAROT</name>
<organism evidence="1 2">
    <name type="scientific">Paramecium octaurelia</name>
    <dbReference type="NCBI Taxonomy" id="43137"/>
    <lineage>
        <taxon>Eukaryota</taxon>
        <taxon>Sar</taxon>
        <taxon>Alveolata</taxon>
        <taxon>Ciliophora</taxon>
        <taxon>Intramacronucleata</taxon>
        <taxon>Oligohymenophorea</taxon>
        <taxon>Peniculida</taxon>
        <taxon>Parameciidae</taxon>
        <taxon>Paramecium</taxon>
    </lineage>
</organism>
<comment type="caution">
    <text evidence="1">The sequence shown here is derived from an EMBL/GenBank/DDBJ whole genome shotgun (WGS) entry which is preliminary data.</text>
</comment>
<protein>
    <submittedName>
        <fullName evidence="1">Uncharacterized protein</fullName>
    </submittedName>
</protein>
<dbReference type="EMBL" id="CAJJDP010000152">
    <property type="protein sequence ID" value="CAD8210132.1"/>
    <property type="molecule type" value="Genomic_DNA"/>
</dbReference>
<reference evidence="1" key="1">
    <citation type="submission" date="2021-01" db="EMBL/GenBank/DDBJ databases">
        <authorList>
            <consortium name="Genoscope - CEA"/>
            <person name="William W."/>
        </authorList>
    </citation>
    <scope>NUCLEOTIDE SEQUENCE</scope>
</reference>
<evidence type="ECO:0000313" key="1">
    <source>
        <dbReference type="EMBL" id="CAD8210132.1"/>
    </source>
</evidence>